<sequence>MDAQPTADLRPCAHCGRPVPQRAGAGRPFRYCRDNDGACLRASRNSRMRHRNSPGLPGQVARTWEAVDRLDQIVETLTEALHAELSPVGVERQLAQARADAAAEIAAAQTERDEALRAAEDATAAAVQAREQVRAALAERDTARTDADRAAEQAGRDAERARQAEADRDEARGAATAAQALRVQAERDRDAARQELRTVRAERDTERGRVADLTAERDAARADADRATRDAGAAREHAQRWQTEVEDVRRQAEQARTDATRARAGAADAVRAREEADRARDRAETAARQADTARLEADAVAGHLRAELTAAATGREALADELAAARRVAATAEGRLTELTVRLQAAEADRDAAQQRVAQLAGQVSDLAAALARLGSAAAAADTPAS</sequence>
<dbReference type="RefSeq" id="WP_120681569.1">
    <property type="nucleotide sequence ID" value="NZ_RAZS01000009.1"/>
</dbReference>
<feature type="region of interest" description="Disordered" evidence="1">
    <location>
        <begin position="137"/>
        <end position="290"/>
    </location>
</feature>
<proteinExistence type="predicted"/>
<gene>
    <name evidence="2" type="ORF">D7147_24405</name>
</gene>
<name>A0ABX9R0A8_9ACTN</name>
<organism evidence="2 3">
    <name type="scientific">Micromonospora musae</name>
    <dbReference type="NCBI Taxonomy" id="1894970"/>
    <lineage>
        <taxon>Bacteria</taxon>
        <taxon>Bacillati</taxon>
        <taxon>Actinomycetota</taxon>
        <taxon>Actinomycetes</taxon>
        <taxon>Micromonosporales</taxon>
        <taxon>Micromonosporaceae</taxon>
        <taxon>Micromonospora</taxon>
    </lineage>
</organism>
<comment type="caution">
    <text evidence="2">The sequence shown here is derived from an EMBL/GenBank/DDBJ whole genome shotgun (WGS) entry which is preliminary data.</text>
</comment>
<reference evidence="2 3" key="1">
    <citation type="submission" date="2018-09" db="EMBL/GenBank/DDBJ databases">
        <title>Micromonospora sp. nov. MS1-9, isolated from a root of Musa sp.</title>
        <authorList>
            <person name="Kuncharoen N."/>
            <person name="Kudo T."/>
            <person name="Ohkuma M."/>
            <person name="Yuki M."/>
            <person name="Tanasupawat S."/>
        </authorList>
    </citation>
    <scope>NUCLEOTIDE SEQUENCE [LARGE SCALE GENOMIC DNA]</scope>
    <source>
        <strain evidence="2 3">NGC1-4</strain>
    </source>
</reference>
<dbReference type="Proteomes" id="UP000271548">
    <property type="component" value="Unassembled WGS sequence"/>
</dbReference>
<accession>A0ABX9R0A8</accession>
<keyword evidence="3" id="KW-1185">Reference proteome</keyword>
<feature type="compositionally biased region" description="Basic and acidic residues" evidence="1">
    <location>
        <begin position="184"/>
        <end position="239"/>
    </location>
</feature>
<feature type="compositionally biased region" description="Basic and acidic residues" evidence="1">
    <location>
        <begin position="137"/>
        <end position="172"/>
    </location>
</feature>
<evidence type="ECO:0000313" key="2">
    <source>
        <dbReference type="EMBL" id="RKN16229.1"/>
    </source>
</evidence>
<feature type="compositionally biased region" description="Basic and acidic residues" evidence="1">
    <location>
        <begin position="246"/>
        <end position="261"/>
    </location>
</feature>
<feature type="compositionally biased region" description="Low complexity" evidence="1">
    <location>
        <begin position="173"/>
        <end position="183"/>
    </location>
</feature>
<evidence type="ECO:0000313" key="3">
    <source>
        <dbReference type="Proteomes" id="UP000271548"/>
    </source>
</evidence>
<evidence type="ECO:0008006" key="4">
    <source>
        <dbReference type="Google" id="ProtNLM"/>
    </source>
</evidence>
<evidence type="ECO:0000256" key="1">
    <source>
        <dbReference type="SAM" id="MobiDB-lite"/>
    </source>
</evidence>
<feature type="compositionally biased region" description="Basic and acidic residues" evidence="1">
    <location>
        <begin position="270"/>
        <end position="290"/>
    </location>
</feature>
<protein>
    <recommendedName>
        <fullName evidence="4">Chromosome segregation ATPase</fullName>
    </recommendedName>
</protein>
<dbReference type="EMBL" id="RAZS01000009">
    <property type="protein sequence ID" value="RKN16229.1"/>
    <property type="molecule type" value="Genomic_DNA"/>
</dbReference>